<keyword evidence="9" id="KW-0603">Photosystem I</keyword>
<evidence type="ECO:0000256" key="6">
    <source>
        <dbReference type="ARBA" id="ARBA00022531"/>
    </source>
</evidence>
<dbReference type="PROSITE" id="PS01026">
    <property type="entry name" value="PHOTOSYSTEM_I_PSAGK"/>
    <property type="match status" value="1"/>
</dbReference>
<dbReference type="AlphaFoldDB" id="A9SH79"/>
<dbReference type="GO" id="GO:0009535">
    <property type="term" value="C:chloroplast thylakoid membrane"/>
    <property type="evidence" value="ECO:0007669"/>
    <property type="project" value="InterPro"/>
</dbReference>
<evidence type="ECO:0000256" key="10">
    <source>
        <dbReference type="ARBA" id="ARBA00022946"/>
    </source>
</evidence>
<name>A9SH79_PHYPA</name>
<keyword evidence="5" id="KW-0150">Chloroplast</keyword>
<evidence type="ECO:0000256" key="11">
    <source>
        <dbReference type="ARBA" id="ARBA00022989"/>
    </source>
</evidence>
<evidence type="ECO:0000256" key="3">
    <source>
        <dbReference type="ARBA" id="ARBA00006458"/>
    </source>
</evidence>
<keyword evidence="17" id="KW-1185">Reference proteome</keyword>
<dbReference type="InterPro" id="IPR016370">
    <property type="entry name" value="PSI_PsaG/PsaK_pln"/>
</dbReference>
<evidence type="ECO:0000256" key="14">
    <source>
        <dbReference type="SAM" id="Phobius"/>
    </source>
</evidence>
<dbReference type="HOGENOM" id="CLU_136460_0_0_1"/>
<reference evidence="15 17" key="2">
    <citation type="journal article" date="2018" name="Plant J.">
        <title>The Physcomitrella patens chromosome-scale assembly reveals moss genome structure and evolution.</title>
        <authorList>
            <person name="Lang D."/>
            <person name="Ullrich K.K."/>
            <person name="Murat F."/>
            <person name="Fuchs J."/>
            <person name="Jenkins J."/>
            <person name="Haas F.B."/>
            <person name="Piednoel M."/>
            <person name="Gundlach H."/>
            <person name="Van Bel M."/>
            <person name="Meyberg R."/>
            <person name="Vives C."/>
            <person name="Morata J."/>
            <person name="Symeonidi A."/>
            <person name="Hiss M."/>
            <person name="Muchero W."/>
            <person name="Kamisugi Y."/>
            <person name="Saleh O."/>
            <person name="Blanc G."/>
            <person name="Decker E.L."/>
            <person name="van Gessel N."/>
            <person name="Grimwood J."/>
            <person name="Hayes R.D."/>
            <person name="Graham S.W."/>
            <person name="Gunter L.E."/>
            <person name="McDaniel S.F."/>
            <person name="Hoernstein S.N.W."/>
            <person name="Larsson A."/>
            <person name="Li F.W."/>
            <person name="Perroud P.F."/>
            <person name="Phillips J."/>
            <person name="Ranjan P."/>
            <person name="Rokshar D.S."/>
            <person name="Rothfels C.J."/>
            <person name="Schneider L."/>
            <person name="Shu S."/>
            <person name="Stevenson D.W."/>
            <person name="Thummler F."/>
            <person name="Tillich M."/>
            <person name="Villarreal Aguilar J.C."/>
            <person name="Widiez T."/>
            <person name="Wong G.K."/>
            <person name="Wymore A."/>
            <person name="Zhang Y."/>
            <person name="Zimmer A.D."/>
            <person name="Quatrano R.S."/>
            <person name="Mayer K.F.X."/>
            <person name="Goodstein D."/>
            <person name="Casacuberta J.M."/>
            <person name="Vandepoele K."/>
            <person name="Reski R."/>
            <person name="Cuming A.C."/>
            <person name="Tuskan G.A."/>
            <person name="Maumus F."/>
            <person name="Salse J."/>
            <person name="Schmutz J."/>
            <person name="Rensing S.A."/>
        </authorList>
    </citation>
    <scope>NUCLEOTIDE SEQUENCE [LARGE SCALE GENOMIC DNA]</scope>
    <source>
        <strain evidence="16 17">cv. Gransden 2004</strain>
    </source>
</reference>
<evidence type="ECO:0000313" key="16">
    <source>
        <dbReference type="EnsemblPlants" id="Pp3c9_15440V3.1"/>
    </source>
</evidence>
<dbReference type="PANTHER" id="PTHR34195">
    <property type="entry name" value="PHOTOSYSTEM I REACTION CENTER SUBUNIT V, CHLOROPLASTIC-RELATED"/>
    <property type="match status" value="1"/>
</dbReference>
<evidence type="ECO:0000256" key="12">
    <source>
        <dbReference type="ARBA" id="ARBA00023136"/>
    </source>
</evidence>
<dbReference type="RefSeq" id="XP_024383791.1">
    <property type="nucleotide sequence ID" value="XM_024528023.2"/>
</dbReference>
<evidence type="ECO:0000256" key="4">
    <source>
        <dbReference type="ARBA" id="ARBA00013810"/>
    </source>
</evidence>
<sequence length="166" mass="17413">MASCAATMAGVAGSSLFLKRSNAVQASASPLVSFGGLRRVTKLDSVAMRSNSFASQTAICKSSGRVTCEANTALTITLSTGALLFLGRFVFLPFQRDNVSRQGLPEQNGVTHYDAGDTRAQEVVGMLKTNDPAGFTLVDVLAWGALGHAIGFFILATANNGYTPQF</sequence>
<dbReference type="NCBIfam" id="TIGR03051">
    <property type="entry name" value="PS_I_psaG_plant"/>
    <property type="match status" value="1"/>
</dbReference>
<evidence type="ECO:0000256" key="5">
    <source>
        <dbReference type="ARBA" id="ARBA00022528"/>
    </source>
</evidence>
<feature type="transmembrane region" description="Helical" evidence="14">
    <location>
        <begin position="72"/>
        <end position="91"/>
    </location>
</feature>
<dbReference type="STRING" id="3218.A9SH79"/>
<dbReference type="Proteomes" id="UP000006727">
    <property type="component" value="Chromosome 9"/>
</dbReference>
<protein>
    <recommendedName>
        <fullName evidence="4">Photosystem I reaction center subunit V, chloroplastic</fullName>
    </recommendedName>
    <alternativeName>
        <fullName evidence="13">PSI-G</fullName>
    </alternativeName>
</protein>
<keyword evidence="11 14" id="KW-1133">Transmembrane helix</keyword>
<dbReference type="EnsemblPlants" id="Pp3c9_15440V3.1">
    <property type="protein sequence ID" value="Pp3c9_15440V3.1"/>
    <property type="gene ID" value="Pp3c9_15440"/>
</dbReference>
<dbReference type="KEGG" id="ppp:112286277"/>
<proteinExistence type="inferred from homology"/>
<reference evidence="15 17" key="1">
    <citation type="journal article" date="2008" name="Science">
        <title>The Physcomitrella genome reveals evolutionary insights into the conquest of land by plants.</title>
        <authorList>
            <person name="Rensing S."/>
            <person name="Lang D."/>
            <person name="Zimmer A."/>
            <person name="Terry A."/>
            <person name="Salamov A."/>
            <person name="Shapiro H."/>
            <person name="Nishiyama T."/>
            <person name="Perroud P.-F."/>
            <person name="Lindquist E."/>
            <person name="Kamisugi Y."/>
            <person name="Tanahashi T."/>
            <person name="Sakakibara K."/>
            <person name="Fujita T."/>
            <person name="Oishi K."/>
            <person name="Shin-I T."/>
            <person name="Kuroki Y."/>
            <person name="Toyoda A."/>
            <person name="Suzuki Y."/>
            <person name="Hashimoto A."/>
            <person name="Yamaguchi K."/>
            <person name="Sugano A."/>
            <person name="Kohara Y."/>
            <person name="Fujiyama A."/>
            <person name="Anterola A."/>
            <person name="Aoki S."/>
            <person name="Ashton N."/>
            <person name="Barbazuk W.B."/>
            <person name="Barker E."/>
            <person name="Bennetzen J."/>
            <person name="Bezanilla M."/>
            <person name="Blankenship R."/>
            <person name="Cho S.H."/>
            <person name="Dutcher S."/>
            <person name="Estelle M."/>
            <person name="Fawcett J.A."/>
            <person name="Gundlach H."/>
            <person name="Hanada K."/>
            <person name="Heyl A."/>
            <person name="Hicks K.A."/>
            <person name="Hugh J."/>
            <person name="Lohr M."/>
            <person name="Mayer K."/>
            <person name="Melkozernov A."/>
            <person name="Murata T."/>
            <person name="Nelson D."/>
            <person name="Pils B."/>
            <person name="Prigge M."/>
            <person name="Reiss B."/>
            <person name="Renner T."/>
            <person name="Rombauts S."/>
            <person name="Rushton P."/>
            <person name="Sanderfoot A."/>
            <person name="Schween G."/>
            <person name="Shiu S.-H."/>
            <person name="Stueber K."/>
            <person name="Theodoulou F.L."/>
            <person name="Tu H."/>
            <person name="Van de Peer Y."/>
            <person name="Verrier P.J."/>
            <person name="Waters E."/>
            <person name="Wood A."/>
            <person name="Yang L."/>
            <person name="Cove D."/>
            <person name="Cuming A."/>
            <person name="Hasebe M."/>
            <person name="Lucas S."/>
            <person name="Mishler D.B."/>
            <person name="Reski R."/>
            <person name="Grigoriev I."/>
            <person name="Quatrano R.S."/>
            <person name="Boore J.L."/>
        </authorList>
    </citation>
    <scope>NUCLEOTIDE SEQUENCE [LARGE SCALE GENOMIC DNA]</scope>
    <source>
        <strain evidence="16 17">cv. Gransden 2004</strain>
    </source>
</reference>
<keyword evidence="7" id="KW-0934">Plastid</keyword>
<evidence type="ECO:0000256" key="1">
    <source>
        <dbReference type="ARBA" id="ARBA00004141"/>
    </source>
</evidence>
<organism evidence="15">
    <name type="scientific">Physcomitrium patens</name>
    <name type="common">Spreading-leaved earth moss</name>
    <name type="synonym">Physcomitrella patens</name>
    <dbReference type="NCBI Taxonomy" id="3218"/>
    <lineage>
        <taxon>Eukaryota</taxon>
        <taxon>Viridiplantae</taxon>
        <taxon>Streptophyta</taxon>
        <taxon>Embryophyta</taxon>
        <taxon>Bryophyta</taxon>
        <taxon>Bryophytina</taxon>
        <taxon>Bryopsida</taxon>
        <taxon>Funariidae</taxon>
        <taxon>Funariales</taxon>
        <taxon>Funariaceae</taxon>
        <taxon>Physcomitrium</taxon>
    </lineage>
</organism>
<comment type="subcellular location">
    <subcellularLocation>
        <location evidence="1">Membrane</location>
        <topology evidence="1">Multi-pass membrane protein</topology>
    </subcellularLocation>
    <subcellularLocation>
        <location evidence="2">Plastid</location>
        <location evidence="2">Chloroplast</location>
    </subcellularLocation>
</comment>
<evidence type="ECO:0000256" key="8">
    <source>
        <dbReference type="ARBA" id="ARBA00022692"/>
    </source>
</evidence>
<dbReference type="GO" id="GO:0015979">
    <property type="term" value="P:photosynthesis"/>
    <property type="evidence" value="ECO:0007669"/>
    <property type="project" value="UniProtKB-KW"/>
</dbReference>
<dbReference type="Gramene" id="Pp3c9_15440V3.1">
    <property type="protein sequence ID" value="Pp3c9_15440V3.1"/>
    <property type="gene ID" value="Pp3c9_15440"/>
</dbReference>
<evidence type="ECO:0000256" key="9">
    <source>
        <dbReference type="ARBA" id="ARBA00022836"/>
    </source>
</evidence>
<dbReference type="EMBL" id="ABEU02000009">
    <property type="protein sequence ID" value="PNR48276.1"/>
    <property type="molecule type" value="Genomic_DNA"/>
</dbReference>
<evidence type="ECO:0000256" key="13">
    <source>
        <dbReference type="ARBA" id="ARBA00033434"/>
    </source>
</evidence>
<evidence type="ECO:0000313" key="15">
    <source>
        <dbReference type="EMBL" id="PNR48276.1"/>
    </source>
</evidence>
<dbReference type="GeneID" id="112286277"/>
<dbReference type="GO" id="GO:0009522">
    <property type="term" value="C:photosystem I"/>
    <property type="evidence" value="ECO:0007669"/>
    <property type="project" value="UniProtKB-KW"/>
</dbReference>
<keyword evidence="6" id="KW-0602">Photosynthesis</keyword>
<keyword evidence="8 14" id="KW-0812">Transmembrane</keyword>
<gene>
    <name evidence="16" type="primary">LOC112286277</name>
    <name evidence="15" type="ORF">PHYPA_012751</name>
</gene>
<dbReference type="Pfam" id="PF01241">
    <property type="entry name" value="PSI_PSAK"/>
    <property type="match status" value="1"/>
</dbReference>
<keyword evidence="12 14" id="KW-0472">Membrane</keyword>
<dbReference type="EnsemblPlants" id="Pp3c9_15440V3.2">
    <property type="protein sequence ID" value="Pp3c9_15440V3.2"/>
    <property type="gene ID" value="Pp3c9_15440"/>
</dbReference>
<dbReference type="InterPro" id="IPR000549">
    <property type="entry name" value="PSI_PsaG/PsaK"/>
</dbReference>
<evidence type="ECO:0000313" key="17">
    <source>
        <dbReference type="Proteomes" id="UP000006727"/>
    </source>
</evidence>
<evidence type="ECO:0000256" key="2">
    <source>
        <dbReference type="ARBA" id="ARBA00004229"/>
    </source>
</evidence>
<dbReference type="InterPro" id="IPR017494">
    <property type="entry name" value="PSI_PsaG"/>
</dbReference>
<dbReference type="eggNOG" id="ENOG502RZ2U">
    <property type="taxonomic scope" value="Eukaryota"/>
</dbReference>
<keyword evidence="10" id="KW-0809">Transit peptide</keyword>
<accession>A9SH79</accession>
<dbReference type="OrthoDB" id="494978at2759"/>
<dbReference type="PaxDb" id="3218-PP1S78_205V6.1"/>
<dbReference type="FunCoup" id="A9SH79">
    <property type="interactions" value="1321"/>
</dbReference>
<dbReference type="InterPro" id="IPR023618">
    <property type="entry name" value="PSI_PsaG/PsaK_dom"/>
</dbReference>
<dbReference type="Gene3D" id="1.10.286.40">
    <property type="entry name" value="Chlorophyll a-b binding protein like"/>
    <property type="match status" value="1"/>
</dbReference>
<dbReference type="OMA" id="RVTCEAN"/>
<evidence type="ECO:0000256" key="7">
    <source>
        <dbReference type="ARBA" id="ARBA00022640"/>
    </source>
</evidence>
<reference evidence="16" key="3">
    <citation type="submission" date="2020-12" db="UniProtKB">
        <authorList>
            <consortium name="EnsemblPlants"/>
        </authorList>
    </citation>
    <scope>IDENTIFICATION</scope>
</reference>
<comment type="similarity">
    <text evidence="3">Belongs to the PsaG/PsaK family.</text>
</comment>
<dbReference type="Gramene" id="Pp3c9_15440V3.2">
    <property type="protein sequence ID" value="Pp3c9_15440V3.2"/>
    <property type="gene ID" value="Pp3c9_15440"/>
</dbReference>
<dbReference type="PIRSF" id="PIRSF002912">
    <property type="entry name" value="PSI_PsaK"/>
    <property type="match status" value="1"/>
</dbReference>
<dbReference type="PANTHER" id="PTHR34195:SF1">
    <property type="entry name" value="PHOTOSYSTEM I REACTION CENTER SUBUNIT V, CHLOROPLASTIC"/>
    <property type="match status" value="1"/>
</dbReference>